<sequence length="82" mass="8804">MTRSTAHRTAKTPPAGSEVFISPAAGVHGHGSFWALLVSSTDGLVPGHAYVRVCRTEDVDGHATVRTFYVRLSGLLVRDLSR</sequence>
<dbReference type="RefSeq" id="WP_203962459.1">
    <property type="nucleotide sequence ID" value="NZ_AP023355.1"/>
</dbReference>
<gene>
    <name evidence="1" type="ORF">Athai_35340</name>
</gene>
<protein>
    <submittedName>
        <fullName evidence="1">Uncharacterized protein</fullName>
    </submittedName>
</protein>
<accession>A0A7R7DQW6</accession>
<name>A0A7R7DQW6_9ACTN</name>
<dbReference type="KEGG" id="atl:Athai_35340"/>
<organism evidence="1 2">
    <name type="scientific">Actinocatenispora thailandica</name>
    <dbReference type="NCBI Taxonomy" id="227318"/>
    <lineage>
        <taxon>Bacteria</taxon>
        <taxon>Bacillati</taxon>
        <taxon>Actinomycetota</taxon>
        <taxon>Actinomycetes</taxon>
        <taxon>Micromonosporales</taxon>
        <taxon>Micromonosporaceae</taxon>
        <taxon>Actinocatenispora</taxon>
    </lineage>
</organism>
<dbReference type="EMBL" id="AP023355">
    <property type="protein sequence ID" value="BCJ36031.1"/>
    <property type="molecule type" value="Genomic_DNA"/>
</dbReference>
<reference evidence="1 2" key="1">
    <citation type="submission" date="2020-08" db="EMBL/GenBank/DDBJ databases">
        <title>Whole genome shotgun sequence of Actinocatenispora thailandica NBRC 105041.</title>
        <authorList>
            <person name="Komaki H."/>
            <person name="Tamura T."/>
        </authorList>
    </citation>
    <scope>NUCLEOTIDE SEQUENCE [LARGE SCALE GENOMIC DNA]</scope>
    <source>
        <strain evidence="1 2">NBRC 105041</strain>
    </source>
</reference>
<dbReference type="Proteomes" id="UP000611640">
    <property type="component" value="Chromosome"/>
</dbReference>
<proteinExistence type="predicted"/>
<keyword evidence="2" id="KW-1185">Reference proteome</keyword>
<evidence type="ECO:0000313" key="2">
    <source>
        <dbReference type="Proteomes" id="UP000611640"/>
    </source>
</evidence>
<evidence type="ECO:0000313" key="1">
    <source>
        <dbReference type="EMBL" id="BCJ36031.1"/>
    </source>
</evidence>
<dbReference type="AlphaFoldDB" id="A0A7R7DQW6"/>